<reference evidence="3" key="1">
    <citation type="journal article" date="2015" name="Nat. Plants">
        <title>Genome expansion of Arabis alpina linked with retrotransposition and reduced symmetric DNA methylation.</title>
        <authorList>
            <person name="Willing E.M."/>
            <person name="Rawat V."/>
            <person name="Mandakova T."/>
            <person name="Maumus F."/>
            <person name="James G.V."/>
            <person name="Nordstroem K.J."/>
            <person name="Becker C."/>
            <person name="Warthmann N."/>
            <person name="Chica C."/>
            <person name="Szarzynska B."/>
            <person name="Zytnicki M."/>
            <person name="Albani M.C."/>
            <person name="Kiefer C."/>
            <person name="Bergonzi S."/>
            <person name="Castaings L."/>
            <person name="Mateos J.L."/>
            <person name="Berns M.C."/>
            <person name="Bujdoso N."/>
            <person name="Piofczyk T."/>
            <person name="de Lorenzo L."/>
            <person name="Barrero-Sicilia C."/>
            <person name="Mateos I."/>
            <person name="Piednoel M."/>
            <person name="Hagmann J."/>
            <person name="Chen-Min-Tao R."/>
            <person name="Iglesias-Fernandez R."/>
            <person name="Schuster S.C."/>
            <person name="Alonso-Blanco C."/>
            <person name="Roudier F."/>
            <person name="Carbonero P."/>
            <person name="Paz-Ares J."/>
            <person name="Davis S.J."/>
            <person name="Pecinka A."/>
            <person name="Quesneville H."/>
            <person name="Colot V."/>
            <person name="Lysak M.A."/>
            <person name="Weigel D."/>
            <person name="Coupland G."/>
            <person name="Schneeberger K."/>
        </authorList>
    </citation>
    <scope>NUCLEOTIDE SEQUENCE [LARGE SCALE GENOMIC DNA]</scope>
    <source>
        <strain evidence="3">cv. Pajares</strain>
    </source>
</reference>
<dbReference type="OrthoDB" id="1112535at2759"/>
<feature type="signal peptide" evidence="1">
    <location>
        <begin position="1"/>
        <end position="29"/>
    </location>
</feature>
<dbReference type="EMBL" id="CM002873">
    <property type="protein sequence ID" value="KFK34523.1"/>
    <property type="molecule type" value="Genomic_DNA"/>
</dbReference>
<organism evidence="2 3">
    <name type="scientific">Arabis alpina</name>
    <name type="common">Alpine rock-cress</name>
    <dbReference type="NCBI Taxonomy" id="50452"/>
    <lineage>
        <taxon>Eukaryota</taxon>
        <taxon>Viridiplantae</taxon>
        <taxon>Streptophyta</taxon>
        <taxon>Embryophyta</taxon>
        <taxon>Tracheophyta</taxon>
        <taxon>Spermatophyta</taxon>
        <taxon>Magnoliopsida</taxon>
        <taxon>eudicotyledons</taxon>
        <taxon>Gunneridae</taxon>
        <taxon>Pentapetalae</taxon>
        <taxon>rosids</taxon>
        <taxon>malvids</taxon>
        <taxon>Brassicales</taxon>
        <taxon>Brassicaceae</taxon>
        <taxon>Arabideae</taxon>
        <taxon>Arabis</taxon>
    </lineage>
</organism>
<accession>A0A087GXC1</accession>
<sequence>MKKTSQAFLLLSLLYILLCLSSQVRVTEARFRHLGEDQSRIPRKPSICIRPSPPCRAPLGSRSIKPCLTVPRPPRGDRCSTPNH</sequence>
<name>A0A087GXC1_ARAAL</name>
<proteinExistence type="predicted"/>
<evidence type="ECO:0000256" key="1">
    <source>
        <dbReference type="SAM" id="SignalP"/>
    </source>
</evidence>
<evidence type="ECO:0000313" key="2">
    <source>
        <dbReference type="EMBL" id="KFK34523.1"/>
    </source>
</evidence>
<evidence type="ECO:0000313" key="3">
    <source>
        <dbReference type="Proteomes" id="UP000029120"/>
    </source>
</evidence>
<keyword evidence="3" id="KW-1185">Reference proteome</keyword>
<dbReference type="Proteomes" id="UP000029120">
    <property type="component" value="Chromosome 5"/>
</dbReference>
<feature type="chain" id="PRO_5001822542" evidence="1">
    <location>
        <begin position="30"/>
        <end position="84"/>
    </location>
</feature>
<protein>
    <submittedName>
        <fullName evidence="2">Uncharacterized protein</fullName>
    </submittedName>
</protein>
<dbReference type="OMA" id="KPSICIR"/>
<dbReference type="Gramene" id="KFK34523">
    <property type="protein sequence ID" value="KFK34523"/>
    <property type="gene ID" value="AALP_AA5G156900"/>
</dbReference>
<keyword evidence="1" id="KW-0732">Signal</keyword>
<gene>
    <name evidence="2" type="ordered locus">AALP_Aa5g156900</name>
</gene>
<dbReference type="AlphaFoldDB" id="A0A087GXC1"/>